<dbReference type="SUPFAM" id="SSF56645">
    <property type="entry name" value="Acyl-CoA dehydrogenase NM domain-like"/>
    <property type="match status" value="1"/>
</dbReference>
<evidence type="ECO:0000256" key="8">
    <source>
        <dbReference type="ARBA" id="ARBA00034317"/>
    </source>
</evidence>
<dbReference type="InterPro" id="IPR036250">
    <property type="entry name" value="AcylCo_DH-like_C"/>
</dbReference>
<dbReference type="Gene3D" id="2.40.110.10">
    <property type="entry name" value="Butyryl-CoA Dehydrogenase, subunit A, domain 2"/>
    <property type="match status" value="1"/>
</dbReference>
<feature type="domain" description="Acyl-CoA dehydrogenase C-terminal" evidence="16">
    <location>
        <begin position="249"/>
        <end position="367"/>
    </location>
</feature>
<dbReference type="GO" id="GO:0050660">
    <property type="term" value="F:flavin adenine dinucleotide binding"/>
    <property type="evidence" value="ECO:0007669"/>
    <property type="project" value="InterPro"/>
</dbReference>
<dbReference type="Pfam" id="PF08028">
    <property type="entry name" value="Acyl-CoA_dh_2"/>
    <property type="match status" value="1"/>
</dbReference>
<dbReference type="PANTHER" id="PTHR43884">
    <property type="entry name" value="ACYL-COA DEHYDROGENASE"/>
    <property type="match status" value="1"/>
</dbReference>
<evidence type="ECO:0000256" key="1">
    <source>
        <dbReference type="ARBA" id="ARBA00004496"/>
    </source>
</evidence>
<comment type="catalytic activity">
    <reaction evidence="12">
        <text>dibenzothiophene 5-oxide + FMNH2 + O2 = dibenzothiophene 5,5-dioxide + FMN + H2O + H(+)</text>
        <dbReference type="Rhea" id="RHEA:49080"/>
        <dbReference type="ChEBI" id="CHEBI:15377"/>
        <dbReference type="ChEBI" id="CHEBI:15378"/>
        <dbReference type="ChEBI" id="CHEBI:15379"/>
        <dbReference type="ChEBI" id="CHEBI:23683"/>
        <dbReference type="ChEBI" id="CHEBI:57618"/>
        <dbReference type="ChEBI" id="CHEBI:58210"/>
        <dbReference type="ChEBI" id="CHEBI:90356"/>
    </reaction>
</comment>
<comment type="similarity">
    <text evidence="8">Belongs to the DszC flavin monooxygenase family.</text>
</comment>
<evidence type="ECO:0000259" key="16">
    <source>
        <dbReference type="Pfam" id="PF08028"/>
    </source>
</evidence>
<keyword evidence="18" id="KW-1185">Reference proteome</keyword>
<evidence type="ECO:0000256" key="4">
    <source>
        <dbReference type="ARBA" id="ARBA00022741"/>
    </source>
</evidence>
<keyword evidence="5" id="KW-0560">Oxidoreductase</keyword>
<dbReference type="RefSeq" id="WP_088604237.1">
    <property type="nucleotide sequence ID" value="NZ_NJIH01000008.1"/>
</dbReference>
<dbReference type="EMBL" id="NJIH01000008">
    <property type="protein sequence ID" value="OWT58326.1"/>
    <property type="molecule type" value="Genomic_DNA"/>
</dbReference>
<evidence type="ECO:0000256" key="3">
    <source>
        <dbReference type="ARBA" id="ARBA00022643"/>
    </source>
</evidence>
<evidence type="ECO:0000256" key="11">
    <source>
        <dbReference type="ARBA" id="ARBA00047859"/>
    </source>
</evidence>
<comment type="subcellular location">
    <subcellularLocation>
        <location evidence="1">Cytoplasm</location>
    </subcellularLocation>
</comment>
<dbReference type="Pfam" id="PF02770">
    <property type="entry name" value="Acyl-CoA_dh_M"/>
    <property type="match status" value="1"/>
</dbReference>
<evidence type="ECO:0000256" key="9">
    <source>
        <dbReference type="ARBA" id="ARBA00034328"/>
    </source>
</evidence>
<dbReference type="InterPro" id="IPR006091">
    <property type="entry name" value="Acyl-CoA_Oxase/DH_mid-dom"/>
</dbReference>
<dbReference type="InterPro" id="IPR013786">
    <property type="entry name" value="AcylCoA_DH/ox_N"/>
</dbReference>
<dbReference type="PIRSF" id="PIRSF016578">
    <property type="entry name" value="HsaA"/>
    <property type="match status" value="1"/>
</dbReference>
<comment type="pathway">
    <text evidence="7">Sulfur metabolism; dibenzothiophene degradation.</text>
</comment>
<comment type="caution">
    <text evidence="17">The sequence shown here is derived from an EMBL/GenBank/DDBJ whole genome shotgun (WGS) entry which is preliminary data.</text>
</comment>
<evidence type="ECO:0000259" key="14">
    <source>
        <dbReference type="Pfam" id="PF02770"/>
    </source>
</evidence>
<organism evidence="17 18">
    <name type="scientific">Candidimonas nitroreducens</name>
    <dbReference type="NCBI Taxonomy" id="683354"/>
    <lineage>
        <taxon>Bacteria</taxon>
        <taxon>Pseudomonadati</taxon>
        <taxon>Pseudomonadota</taxon>
        <taxon>Betaproteobacteria</taxon>
        <taxon>Burkholderiales</taxon>
        <taxon>Alcaligenaceae</taxon>
        <taxon>Candidimonas</taxon>
    </lineage>
</organism>
<evidence type="ECO:0000256" key="12">
    <source>
        <dbReference type="ARBA" id="ARBA00048445"/>
    </source>
</evidence>
<keyword evidence="3" id="KW-0288">FMN</keyword>
<reference evidence="18" key="1">
    <citation type="submission" date="2017-06" db="EMBL/GenBank/DDBJ databases">
        <title>Herbaspirillum phytohormonus sp. nov., isolated from the root nodule of Robinia pseudoacacia in lead-zinc mine.</title>
        <authorList>
            <person name="Fan M."/>
            <person name="Lin Y."/>
        </authorList>
    </citation>
    <scope>NUCLEOTIDE SEQUENCE [LARGE SCALE GENOMIC DNA]</scope>
    <source>
        <strain evidence="18">SC-089</strain>
    </source>
</reference>
<dbReference type="CDD" id="cd00567">
    <property type="entry name" value="ACAD"/>
    <property type="match status" value="1"/>
</dbReference>
<keyword evidence="4" id="KW-0547">Nucleotide-binding</keyword>
<name>A0A225MAU1_9BURK</name>
<evidence type="ECO:0000259" key="15">
    <source>
        <dbReference type="Pfam" id="PF02771"/>
    </source>
</evidence>
<evidence type="ECO:0000256" key="2">
    <source>
        <dbReference type="ARBA" id="ARBA00022630"/>
    </source>
</evidence>
<dbReference type="InterPro" id="IPR013107">
    <property type="entry name" value="Acyl-CoA_DH_C"/>
</dbReference>
<keyword evidence="2" id="KW-0285">Flavoprotein</keyword>
<evidence type="ECO:0000256" key="13">
    <source>
        <dbReference type="ARBA" id="ARBA00049456"/>
    </source>
</evidence>
<protein>
    <recommendedName>
        <fullName evidence="10">Dibenzothiophene monooxygenase</fullName>
        <ecNumber evidence="9">1.14.14.21</ecNumber>
    </recommendedName>
</protein>
<evidence type="ECO:0000256" key="10">
    <source>
        <dbReference type="ARBA" id="ARBA00034345"/>
    </source>
</evidence>
<dbReference type="InterPro" id="IPR046373">
    <property type="entry name" value="Acyl-CoA_Oxase/DH_mid-dom_sf"/>
</dbReference>
<sequence length="388" mass="42835">MSFELTPRQKNVYDSVGELSRTIFKANAAKHDLDADTPRENLRALFDAGLNGLTISERMGGMGSGTAGKDPLLYLLAIEQTARGDLSTAQCFHIHCHGAHYVDQVGNDEQRERVLKPVLERGSLLNATGSEPGRTSRGLYKLVTAAERTDGGYIVNGLKNYATLGADVDYNLIFAGVANESPENGHLGILVPKDAAGFSVVPGSWNPIGMRGAHSPSLKLENCFVEDRNVVGELGIYPRQRWQARFHLSFAAQYLGATEGIFDLLCEYLPKRGTASDSYAQLRMGEIRIGIDSVRWLIYRAAWMWTQSDREAAELFSMCAKHRAIENAVIVMDKAAQIIGSSAFWADSPMSRMFRDLRIHTLHENLDKTAATLGKYYLGQPFDTTARL</sequence>
<feature type="domain" description="Acyl-CoA oxidase/dehydrogenase middle" evidence="14">
    <location>
        <begin position="130"/>
        <end position="223"/>
    </location>
</feature>
<dbReference type="SUPFAM" id="SSF47203">
    <property type="entry name" value="Acyl-CoA dehydrogenase C-terminal domain-like"/>
    <property type="match status" value="1"/>
</dbReference>
<dbReference type="Proteomes" id="UP000214603">
    <property type="component" value="Unassembled WGS sequence"/>
</dbReference>
<evidence type="ECO:0000256" key="5">
    <source>
        <dbReference type="ARBA" id="ARBA00023002"/>
    </source>
</evidence>
<dbReference type="Gene3D" id="1.20.140.10">
    <property type="entry name" value="Butyryl-CoA Dehydrogenase, subunit A, domain 3"/>
    <property type="match status" value="1"/>
</dbReference>
<dbReference type="PANTHER" id="PTHR43884:SF12">
    <property type="entry name" value="ISOVALERYL-COA DEHYDROGENASE, MITOCHONDRIAL-RELATED"/>
    <property type="match status" value="1"/>
</dbReference>
<evidence type="ECO:0000313" key="17">
    <source>
        <dbReference type="EMBL" id="OWT58326.1"/>
    </source>
</evidence>
<dbReference type="OrthoDB" id="7316074at2"/>
<evidence type="ECO:0000256" key="6">
    <source>
        <dbReference type="ARBA" id="ARBA00023033"/>
    </source>
</evidence>
<dbReference type="InterPro" id="IPR009100">
    <property type="entry name" value="AcylCoA_DH/oxidase_NM_dom_sf"/>
</dbReference>
<evidence type="ECO:0000313" key="18">
    <source>
        <dbReference type="Proteomes" id="UP000214603"/>
    </source>
</evidence>
<dbReference type="AlphaFoldDB" id="A0A225MAU1"/>
<comment type="catalytic activity">
    <reaction evidence="11">
        <text>dibenzothiophene + FMNH2 + O2 = dibenzothiophene 5-oxide + FMN + H2O + H(+)</text>
        <dbReference type="Rhea" id="RHEA:49076"/>
        <dbReference type="ChEBI" id="CHEBI:15377"/>
        <dbReference type="ChEBI" id="CHEBI:15378"/>
        <dbReference type="ChEBI" id="CHEBI:15379"/>
        <dbReference type="ChEBI" id="CHEBI:23681"/>
        <dbReference type="ChEBI" id="CHEBI:23683"/>
        <dbReference type="ChEBI" id="CHEBI:57618"/>
        <dbReference type="ChEBI" id="CHEBI:58210"/>
    </reaction>
</comment>
<proteinExistence type="inferred from homology"/>
<accession>A0A225MAU1</accession>
<dbReference type="EC" id="1.14.14.21" evidence="9"/>
<gene>
    <name evidence="17" type="ORF">CEY11_15185</name>
</gene>
<dbReference type="InterPro" id="IPR037069">
    <property type="entry name" value="AcylCoA_DH/ox_N_sf"/>
</dbReference>
<comment type="catalytic activity">
    <reaction evidence="13">
        <text>dibenzothiophene + 2 FMNH2 + 2 O2 = dibenzothiophene 5,5-dioxide + 2 FMN + 2 H2O + 2 H(+)</text>
        <dbReference type="Rhea" id="RHEA:49072"/>
        <dbReference type="ChEBI" id="CHEBI:15377"/>
        <dbReference type="ChEBI" id="CHEBI:15378"/>
        <dbReference type="ChEBI" id="CHEBI:15379"/>
        <dbReference type="ChEBI" id="CHEBI:23681"/>
        <dbReference type="ChEBI" id="CHEBI:57618"/>
        <dbReference type="ChEBI" id="CHEBI:58210"/>
        <dbReference type="ChEBI" id="CHEBI:90356"/>
        <dbReference type="EC" id="1.14.14.21"/>
    </reaction>
</comment>
<dbReference type="Pfam" id="PF02771">
    <property type="entry name" value="Acyl-CoA_dh_N"/>
    <property type="match status" value="1"/>
</dbReference>
<dbReference type="Gene3D" id="1.10.540.10">
    <property type="entry name" value="Acyl-CoA dehydrogenase/oxidase, N-terminal domain"/>
    <property type="match status" value="1"/>
</dbReference>
<keyword evidence="6" id="KW-0503">Monooxygenase</keyword>
<feature type="domain" description="Acyl-CoA dehydrogenase/oxidase N-terminal" evidence="15">
    <location>
        <begin position="6"/>
        <end position="119"/>
    </location>
</feature>
<dbReference type="GO" id="GO:0003995">
    <property type="term" value="F:acyl-CoA dehydrogenase activity"/>
    <property type="evidence" value="ECO:0007669"/>
    <property type="project" value="TreeGrafter"/>
</dbReference>
<evidence type="ECO:0000256" key="7">
    <source>
        <dbReference type="ARBA" id="ARBA00034307"/>
    </source>
</evidence>